<organism evidence="2 3">
    <name type="scientific">Adineta ricciae</name>
    <name type="common">Rotifer</name>
    <dbReference type="NCBI Taxonomy" id="249248"/>
    <lineage>
        <taxon>Eukaryota</taxon>
        <taxon>Metazoa</taxon>
        <taxon>Spiralia</taxon>
        <taxon>Gnathifera</taxon>
        <taxon>Rotifera</taxon>
        <taxon>Eurotatoria</taxon>
        <taxon>Bdelloidea</taxon>
        <taxon>Adinetida</taxon>
        <taxon>Adinetidae</taxon>
        <taxon>Adineta</taxon>
    </lineage>
</organism>
<gene>
    <name evidence="1" type="ORF">EDS130_LOCUS26977</name>
    <name evidence="2" type="ORF">XAT740_LOCUS25572</name>
</gene>
<comment type="caution">
    <text evidence="2">The sequence shown here is derived from an EMBL/GenBank/DDBJ whole genome shotgun (WGS) entry which is preliminary data.</text>
</comment>
<name>A0A814YZ04_ADIRI</name>
<accession>A0A814YZ04</accession>
<dbReference type="AlphaFoldDB" id="A0A814YZ04"/>
<dbReference type="Proteomes" id="UP000663828">
    <property type="component" value="Unassembled WGS sequence"/>
</dbReference>
<sequence>MEDFQYGKFDSSNQPPPLLVKHLQNDIMVATASQKLCFFRLFPIIFHDIVDQLPSFIVYKVLREIVDLILSCPFRRKWLHTLGELCETFHEMMLSHFPDKMTPKVHFIREYKHTISDFGPAVKQWCFRYEGKHSYFKKITVRTNNFKNIPKMLVTRYLLKQCLTFGHLARLQSSQYPVGIKKVRSTSFDLQMKDILLAHFNHIDFDNDLSQCNTLICGNVEYRRCGVHVIGLKPSHEQPVFAQIIMIIKKNEKWWLFVDILDTVCYDEKLSAWQIQSRAQHTLIDPNDLVHYHKGLDIYIVNSLSFISFASRLTLH</sequence>
<dbReference type="EMBL" id="CAJNOJ010000167">
    <property type="protein sequence ID" value="CAF1231903.1"/>
    <property type="molecule type" value="Genomic_DNA"/>
</dbReference>
<dbReference type="Proteomes" id="UP000663852">
    <property type="component" value="Unassembled WGS sequence"/>
</dbReference>
<dbReference type="OrthoDB" id="9995573at2759"/>
<reference evidence="2" key="1">
    <citation type="submission" date="2021-02" db="EMBL/GenBank/DDBJ databases">
        <authorList>
            <person name="Nowell W R."/>
        </authorList>
    </citation>
    <scope>NUCLEOTIDE SEQUENCE</scope>
</reference>
<evidence type="ECO:0000313" key="3">
    <source>
        <dbReference type="Proteomes" id="UP000663828"/>
    </source>
</evidence>
<keyword evidence="3" id="KW-1185">Reference proteome</keyword>
<proteinExistence type="predicted"/>
<evidence type="ECO:0000313" key="1">
    <source>
        <dbReference type="EMBL" id="CAF1231903.1"/>
    </source>
</evidence>
<evidence type="ECO:0000313" key="2">
    <source>
        <dbReference type="EMBL" id="CAF1237761.1"/>
    </source>
</evidence>
<protein>
    <submittedName>
        <fullName evidence="2">Uncharacterized protein</fullName>
    </submittedName>
</protein>
<dbReference type="EMBL" id="CAJNOR010002034">
    <property type="protein sequence ID" value="CAF1237761.1"/>
    <property type="molecule type" value="Genomic_DNA"/>
</dbReference>